<gene>
    <name evidence="5" type="ORF">EI427_21980</name>
</gene>
<dbReference type="SUPFAM" id="SSF53098">
    <property type="entry name" value="Ribonuclease H-like"/>
    <property type="match status" value="1"/>
</dbReference>
<dbReference type="SMART" id="SM00479">
    <property type="entry name" value="EXOIII"/>
    <property type="match status" value="1"/>
</dbReference>
<keyword evidence="1" id="KW-0540">Nuclease</keyword>
<dbReference type="PANTHER" id="PTHR30231:SF4">
    <property type="entry name" value="PROTEIN NEN2"/>
    <property type="match status" value="1"/>
</dbReference>
<evidence type="ECO:0000259" key="4">
    <source>
        <dbReference type="SMART" id="SM00479"/>
    </source>
</evidence>
<dbReference type="PANTHER" id="PTHR30231">
    <property type="entry name" value="DNA POLYMERASE III SUBUNIT EPSILON"/>
    <property type="match status" value="1"/>
</dbReference>
<evidence type="ECO:0000313" key="5">
    <source>
        <dbReference type="EMBL" id="AZQ64898.1"/>
    </source>
</evidence>
<dbReference type="OrthoDB" id="9804290at2"/>
<dbReference type="GO" id="GO:0006259">
    <property type="term" value="P:DNA metabolic process"/>
    <property type="evidence" value="ECO:0007669"/>
    <property type="project" value="UniProtKB-ARBA"/>
</dbReference>
<sequence>MYLFFDTETTGLPKNWKAPMTEVDNWPRIIQLGYQLYNTKQELVKEYAQLIQPDGWVIPKEKFWIDHGYSTEQNVKEGIPMPNAIQEFIQDIEKSQHIVAHNLSYDHNVLGAEMIRYGQFTRHKTNKYCTKDLTVDFCKLPGNYGKYKWPKLEELHQILFNENFDGAHDALNDVRATARCFFELLNRKEINLIK</sequence>
<dbReference type="AlphaFoldDB" id="A0A3Q9FUJ7"/>
<organism evidence="5 6">
    <name type="scientific">Flammeovirga pectinis</name>
    <dbReference type="NCBI Taxonomy" id="2494373"/>
    <lineage>
        <taxon>Bacteria</taxon>
        <taxon>Pseudomonadati</taxon>
        <taxon>Bacteroidota</taxon>
        <taxon>Cytophagia</taxon>
        <taxon>Cytophagales</taxon>
        <taxon>Flammeovirgaceae</taxon>
        <taxon>Flammeovirga</taxon>
    </lineage>
</organism>
<keyword evidence="3 5" id="KW-0269">Exonuclease</keyword>
<keyword evidence="6" id="KW-1185">Reference proteome</keyword>
<dbReference type="InterPro" id="IPR012337">
    <property type="entry name" value="RNaseH-like_sf"/>
</dbReference>
<accession>A0A3Q9FUJ7</accession>
<dbReference type="Pfam" id="PF00929">
    <property type="entry name" value="RNase_T"/>
    <property type="match status" value="1"/>
</dbReference>
<dbReference type="CDD" id="cd06127">
    <property type="entry name" value="DEDDh"/>
    <property type="match status" value="1"/>
</dbReference>
<proteinExistence type="predicted"/>
<evidence type="ECO:0000313" key="6">
    <source>
        <dbReference type="Proteomes" id="UP000267268"/>
    </source>
</evidence>
<dbReference type="EMBL" id="CP034563">
    <property type="protein sequence ID" value="AZQ64898.1"/>
    <property type="molecule type" value="Genomic_DNA"/>
</dbReference>
<name>A0A3Q9FUJ7_9BACT</name>
<evidence type="ECO:0000256" key="1">
    <source>
        <dbReference type="ARBA" id="ARBA00022722"/>
    </source>
</evidence>
<reference evidence="5 6" key="1">
    <citation type="submission" date="2018-12" db="EMBL/GenBank/DDBJ databases">
        <title>Flammeovirga pectinis sp. nov., isolated from the gut of the Korean scallop, Patinopecten yessoensis.</title>
        <authorList>
            <person name="Bae J.-W."/>
            <person name="Jeong Y.-S."/>
            <person name="Kang W."/>
        </authorList>
    </citation>
    <scope>NUCLEOTIDE SEQUENCE [LARGE SCALE GENOMIC DNA]</scope>
    <source>
        <strain evidence="5 6">L12M1</strain>
    </source>
</reference>
<dbReference type="KEGG" id="fll:EI427_21980"/>
<dbReference type="Proteomes" id="UP000267268">
    <property type="component" value="Chromosome 2"/>
</dbReference>
<evidence type="ECO:0000256" key="2">
    <source>
        <dbReference type="ARBA" id="ARBA00022801"/>
    </source>
</evidence>
<keyword evidence="2" id="KW-0378">Hydrolase</keyword>
<dbReference type="GO" id="GO:0003676">
    <property type="term" value="F:nucleic acid binding"/>
    <property type="evidence" value="ECO:0007669"/>
    <property type="project" value="InterPro"/>
</dbReference>
<dbReference type="Gene3D" id="3.30.420.10">
    <property type="entry name" value="Ribonuclease H-like superfamily/Ribonuclease H"/>
    <property type="match status" value="1"/>
</dbReference>
<dbReference type="InterPro" id="IPR036397">
    <property type="entry name" value="RNaseH_sf"/>
</dbReference>
<dbReference type="RefSeq" id="WP_126619074.1">
    <property type="nucleotide sequence ID" value="NZ_CP034563.1"/>
</dbReference>
<evidence type="ECO:0000256" key="3">
    <source>
        <dbReference type="ARBA" id="ARBA00022839"/>
    </source>
</evidence>
<dbReference type="GO" id="GO:0008408">
    <property type="term" value="F:3'-5' exonuclease activity"/>
    <property type="evidence" value="ECO:0007669"/>
    <property type="project" value="TreeGrafter"/>
</dbReference>
<protein>
    <submittedName>
        <fullName evidence="5">3'-5' exonuclease</fullName>
    </submittedName>
</protein>
<dbReference type="InterPro" id="IPR013520">
    <property type="entry name" value="Ribonucl_H"/>
</dbReference>
<feature type="domain" description="Exonuclease" evidence="4">
    <location>
        <begin position="1"/>
        <end position="190"/>
    </location>
</feature>